<sequence>MVLVIKANPPSSRTLWLEFTCEGLPYPSDAWQSTFIYEHEIVFTDPLYMEILDWKPNSATVVRIAHVTVPNAKNAKTRQDVNKNRRKDAHLEGDTRTTTARVKTVKNPMVATLRESEINTGNNSSNMGKVRLRRKQNSVAGI</sequence>
<dbReference type="EMBL" id="CM047592">
    <property type="protein sequence ID" value="KAI9917500.1"/>
    <property type="molecule type" value="Genomic_DNA"/>
</dbReference>
<name>A0ACC0WF81_9STRA</name>
<organism evidence="1 2">
    <name type="scientific">Peronosclerospora sorghi</name>
    <dbReference type="NCBI Taxonomy" id="230839"/>
    <lineage>
        <taxon>Eukaryota</taxon>
        <taxon>Sar</taxon>
        <taxon>Stramenopiles</taxon>
        <taxon>Oomycota</taxon>
        <taxon>Peronosporomycetes</taxon>
        <taxon>Peronosporales</taxon>
        <taxon>Peronosporaceae</taxon>
        <taxon>Peronosclerospora</taxon>
    </lineage>
</organism>
<proteinExistence type="predicted"/>
<evidence type="ECO:0000313" key="2">
    <source>
        <dbReference type="Proteomes" id="UP001163321"/>
    </source>
</evidence>
<keyword evidence="2" id="KW-1185">Reference proteome</keyword>
<reference evidence="1 2" key="1">
    <citation type="journal article" date="2022" name="bioRxiv">
        <title>The genome of the oomycete Peronosclerospora sorghi, a cosmopolitan pathogen of maize and sorghum, is inflated with dispersed pseudogenes.</title>
        <authorList>
            <person name="Fletcher K."/>
            <person name="Martin F."/>
            <person name="Isakeit T."/>
            <person name="Cavanaugh K."/>
            <person name="Magill C."/>
            <person name="Michelmore R."/>
        </authorList>
    </citation>
    <scope>NUCLEOTIDE SEQUENCE [LARGE SCALE GENOMIC DNA]</scope>
    <source>
        <strain evidence="1">P6</strain>
    </source>
</reference>
<comment type="caution">
    <text evidence="1">The sequence shown here is derived from an EMBL/GenBank/DDBJ whole genome shotgun (WGS) entry which is preliminary data.</text>
</comment>
<dbReference type="Proteomes" id="UP001163321">
    <property type="component" value="Chromosome 13"/>
</dbReference>
<protein>
    <submittedName>
        <fullName evidence="1">Uncharacterized protein</fullName>
    </submittedName>
</protein>
<accession>A0ACC0WF81</accession>
<gene>
    <name evidence="1" type="ORF">PsorP6_012859</name>
</gene>
<evidence type="ECO:0000313" key="1">
    <source>
        <dbReference type="EMBL" id="KAI9917500.1"/>
    </source>
</evidence>